<dbReference type="Pfam" id="PF12679">
    <property type="entry name" value="ABC2_membrane_2"/>
    <property type="match status" value="1"/>
</dbReference>
<reference evidence="2" key="1">
    <citation type="submission" date="2021-01" db="EMBL/GenBank/DDBJ databases">
        <title>Whole genome shotgun sequence of Sinosporangium siamense NBRC 109515.</title>
        <authorList>
            <person name="Komaki H."/>
            <person name="Tamura T."/>
        </authorList>
    </citation>
    <scope>NUCLEOTIDE SEQUENCE</scope>
    <source>
        <strain evidence="2">NBRC 109515</strain>
    </source>
</reference>
<feature type="transmembrane region" description="Helical" evidence="1">
    <location>
        <begin position="265"/>
        <end position="283"/>
    </location>
</feature>
<dbReference type="GO" id="GO:0140359">
    <property type="term" value="F:ABC-type transporter activity"/>
    <property type="evidence" value="ECO:0007669"/>
    <property type="project" value="InterPro"/>
</dbReference>
<feature type="transmembrane region" description="Helical" evidence="1">
    <location>
        <begin position="41"/>
        <end position="60"/>
    </location>
</feature>
<organism evidence="2 3">
    <name type="scientific">Sinosporangium siamense</name>
    <dbReference type="NCBI Taxonomy" id="1367973"/>
    <lineage>
        <taxon>Bacteria</taxon>
        <taxon>Bacillati</taxon>
        <taxon>Actinomycetota</taxon>
        <taxon>Actinomycetes</taxon>
        <taxon>Streptosporangiales</taxon>
        <taxon>Streptosporangiaceae</taxon>
        <taxon>Sinosporangium</taxon>
    </lineage>
</organism>
<keyword evidence="3" id="KW-1185">Reference proteome</keyword>
<dbReference type="RefSeq" id="WP_204027432.1">
    <property type="nucleotide sequence ID" value="NZ_BOOW01000026.1"/>
</dbReference>
<dbReference type="AlphaFoldDB" id="A0A919VD53"/>
<dbReference type="PANTHER" id="PTHR37305:SF1">
    <property type="entry name" value="MEMBRANE PROTEIN"/>
    <property type="match status" value="1"/>
</dbReference>
<evidence type="ECO:0000256" key="1">
    <source>
        <dbReference type="SAM" id="Phobius"/>
    </source>
</evidence>
<evidence type="ECO:0000313" key="3">
    <source>
        <dbReference type="Proteomes" id="UP000606172"/>
    </source>
</evidence>
<feature type="transmembrane region" description="Helical" evidence="1">
    <location>
        <begin position="210"/>
        <end position="230"/>
    </location>
</feature>
<sequence length="290" mass="29515">MSALEGAAALPVPPAPPAAARAFARLLGSELLLIFRRPRNLVILAALALLPVAIAVVVRYSSGGIGAEVTLFTRVTGNGLFLAFGAMAVMTPFLLPIAVTVVAGDAVAGEAASGTLRYLLAVPAGRTRLLAAKYLGAVLYALAAVLLIMLSALAAGWALFPSGPVALLSGTTISLADSLLRLLIVAGYATAGMAALAAVALAVSTLADSPIGVVAGVVVGVVVFQLLGALPDLAPLRPYLITSWWTAFDEVLRSPMGVARLVDGLLVYAAYTLVALSTAWARFTGRDITG</sequence>
<feature type="transmembrane region" description="Helical" evidence="1">
    <location>
        <begin position="134"/>
        <end position="160"/>
    </location>
</feature>
<comment type="caution">
    <text evidence="2">The sequence shown here is derived from an EMBL/GenBank/DDBJ whole genome shotgun (WGS) entry which is preliminary data.</text>
</comment>
<protein>
    <submittedName>
        <fullName evidence="2">ABC transporter permease</fullName>
    </submittedName>
</protein>
<evidence type="ECO:0000313" key="2">
    <source>
        <dbReference type="EMBL" id="GII93784.1"/>
    </source>
</evidence>
<accession>A0A919VD53</accession>
<keyword evidence="1" id="KW-0812">Transmembrane</keyword>
<name>A0A919VD53_9ACTN</name>
<gene>
    <name evidence="2" type="ORF">Ssi02_40150</name>
</gene>
<proteinExistence type="predicted"/>
<keyword evidence="1" id="KW-0472">Membrane</keyword>
<feature type="transmembrane region" description="Helical" evidence="1">
    <location>
        <begin position="180"/>
        <end position="203"/>
    </location>
</feature>
<dbReference type="PANTHER" id="PTHR37305">
    <property type="entry name" value="INTEGRAL MEMBRANE PROTEIN-RELATED"/>
    <property type="match status" value="1"/>
</dbReference>
<keyword evidence="1" id="KW-1133">Transmembrane helix</keyword>
<feature type="transmembrane region" description="Helical" evidence="1">
    <location>
        <begin position="80"/>
        <end position="103"/>
    </location>
</feature>
<dbReference type="Proteomes" id="UP000606172">
    <property type="component" value="Unassembled WGS sequence"/>
</dbReference>
<dbReference type="GO" id="GO:0005886">
    <property type="term" value="C:plasma membrane"/>
    <property type="evidence" value="ECO:0007669"/>
    <property type="project" value="UniProtKB-SubCell"/>
</dbReference>
<dbReference type="EMBL" id="BOOW01000026">
    <property type="protein sequence ID" value="GII93784.1"/>
    <property type="molecule type" value="Genomic_DNA"/>
</dbReference>